<evidence type="ECO:0000313" key="1">
    <source>
        <dbReference type="EMBL" id="CAD7001573.1"/>
    </source>
</evidence>
<keyword evidence="2" id="KW-1185">Reference proteome</keyword>
<dbReference type="EMBL" id="CAJHJT010000023">
    <property type="protein sequence ID" value="CAD7001573.1"/>
    <property type="molecule type" value="Genomic_DNA"/>
</dbReference>
<dbReference type="AlphaFoldDB" id="A0A811UWV1"/>
<name>A0A811UWV1_CERCA</name>
<accession>A0A811UWV1</accession>
<protein>
    <submittedName>
        <fullName evidence="1">(Mediterranean fruit fly) hypothetical protein</fullName>
    </submittedName>
</protein>
<reference evidence="1" key="1">
    <citation type="submission" date="2020-11" db="EMBL/GenBank/DDBJ databases">
        <authorList>
            <person name="Whitehead M."/>
        </authorList>
    </citation>
    <scope>NUCLEOTIDE SEQUENCE</scope>
    <source>
        <strain evidence="1">EGII</strain>
    </source>
</reference>
<evidence type="ECO:0000313" key="2">
    <source>
        <dbReference type="Proteomes" id="UP000606786"/>
    </source>
</evidence>
<comment type="caution">
    <text evidence="1">The sequence shown here is derived from an EMBL/GenBank/DDBJ whole genome shotgun (WGS) entry which is preliminary data.</text>
</comment>
<proteinExistence type="predicted"/>
<gene>
    <name evidence="1" type="ORF">CCAP1982_LOCUS10067</name>
</gene>
<dbReference type="Proteomes" id="UP000606786">
    <property type="component" value="Unassembled WGS sequence"/>
</dbReference>
<organism evidence="1 2">
    <name type="scientific">Ceratitis capitata</name>
    <name type="common">Mediterranean fruit fly</name>
    <name type="synonym">Tephritis capitata</name>
    <dbReference type="NCBI Taxonomy" id="7213"/>
    <lineage>
        <taxon>Eukaryota</taxon>
        <taxon>Metazoa</taxon>
        <taxon>Ecdysozoa</taxon>
        <taxon>Arthropoda</taxon>
        <taxon>Hexapoda</taxon>
        <taxon>Insecta</taxon>
        <taxon>Pterygota</taxon>
        <taxon>Neoptera</taxon>
        <taxon>Endopterygota</taxon>
        <taxon>Diptera</taxon>
        <taxon>Brachycera</taxon>
        <taxon>Muscomorpha</taxon>
        <taxon>Tephritoidea</taxon>
        <taxon>Tephritidae</taxon>
        <taxon>Ceratitis</taxon>
        <taxon>Ceratitis</taxon>
    </lineage>
</organism>
<sequence length="81" mass="9169">MNELQAKLRQSQQQQNYMLAAPFRSPSNVGEESVNGSLAGVLSDLSRTLADSREGQRCKLYDLPEFDGRLKVKSCLRRRLL</sequence>